<dbReference type="EMBL" id="JAIWYP010000002">
    <property type="protein sequence ID" value="KAH3861812.1"/>
    <property type="molecule type" value="Genomic_DNA"/>
</dbReference>
<sequence length="62" mass="7094">MDGLPRYLLPGGVEHIDFPFDSQPLQELWEAEITPGCNRSNELAPVQTFRGGDDPHFHRLEF</sequence>
<comment type="caution">
    <text evidence="1">The sequence shown here is derived from an EMBL/GenBank/DDBJ whole genome shotgun (WGS) entry which is preliminary data.</text>
</comment>
<name>A0A9D4RCM9_DREPO</name>
<reference evidence="1" key="1">
    <citation type="journal article" date="2019" name="bioRxiv">
        <title>The Genome of the Zebra Mussel, Dreissena polymorpha: A Resource for Invasive Species Research.</title>
        <authorList>
            <person name="McCartney M.A."/>
            <person name="Auch B."/>
            <person name="Kono T."/>
            <person name="Mallez S."/>
            <person name="Zhang Y."/>
            <person name="Obille A."/>
            <person name="Becker A."/>
            <person name="Abrahante J.E."/>
            <person name="Garbe J."/>
            <person name="Badalamenti J.P."/>
            <person name="Herman A."/>
            <person name="Mangelson H."/>
            <person name="Liachko I."/>
            <person name="Sullivan S."/>
            <person name="Sone E.D."/>
            <person name="Koren S."/>
            <person name="Silverstein K.A.T."/>
            <person name="Beckman K.B."/>
            <person name="Gohl D.M."/>
        </authorList>
    </citation>
    <scope>NUCLEOTIDE SEQUENCE</scope>
    <source>
        <strain evidence="1">Duluth1</strain>
        <tissue evidence="1">Whole animal</tissue>
    </source>
</reference>
<proteinExistence type="predicted"/>
<accession>A0A9D4RCM9</accession>
<dbReference type="AlphaFoldDB" id="A0A9D4RCM9"/>
<dbReference type="Proteomes" id="UP000828390">
    <property type="component" value="Unassembled WGS sequence"/>
</dbReference>
<gene>
    <name evidence="1" type="ORF">DPMN_024763</name>
</gene>
<protein>
    <submittedName>
        <fullName evidence="1">Uncharacterized protein</fullName>
    </submittedName>
</protein>
<evidence type="ECO:0000313" key="1">
    <source>
        <dbReference type="EMBL" id="KAH3861812.1"/>
    </source>
</evidence>
<keyword evidence="2" id="KW-1185">Reference proteome</keyword>
<evidence type="ECO:0000313" key="2">
    <source>
        <dbReference type="Proteomes" id="UP000828390"/>
    </source>
</evidence>
<organism evidence="1 2">
    <name type="scientific">Dreissena polymorpha</name>
    <name type="common">Zebra mussel</name>
    <name type="synonym">Mytilus polymorpha</name>
    <dbReference type="NCBI Taxonomy" id="45954"/>
    <lineage>
        <taxon>Eukaryota</taxon>
        <taxon>Metazoa</taxon>
        <taxon>Spiralia</taxon>
        <taxon>Lophotrochozoa</taxon>
        <taxon>Mollusca</taxon>
        <taxon>Bivalvia</taxon>
        <taxon>Autobranchia</taxon>
        <taxon>Heteroconchia</taxon>
        <taxon>Euheterodonta</taxon>
        <taxon>Imparidentia</taxon>
        <taxon>Neoheterodontei</taxon>
        <taxon>Myida</taxon>
        <taxon>Dreissenoidea</taxon>
        <taxon>Dreissenidae</taxon>
        <taxon>Dreissena</taxon>
    </lineage>
</organism>
<reference evidence="1" key="2">
    <citation type="submission" date="2020-11" db="EMBL/GenBank/DDBJ databases">
        <authorList>
            <person name="McCartney M.A."/>
            <person name="Auch B."/>
            <person name="Kono T."/>
            <person name="Mallez S."/>
            <person name="Becker A."/>
            <person name="Gohl D.M."/>
            <person name="Silverstein K.A.T."/>
            <person name="Koren S."/>
            <person name="Bechman K.B."/>
            <person name="Herman A."/>
            <person name="Abrahante J.E."/>
            <person name="Garbe J."/>
        </authorList>
    </citation>
    <scope>NUCLEOTIDE SEQUENCE</scope>
    <source>
        <strain evidence="1">Duluth1</strain>
        <tissue evidence="1">Whole animal</tissue>
    </source>
</reference>